<evidence type="ECO:0000313" key="2">
    <source>
        <dbReference type="Proteomes" id="UP000824469"/>
    </source>
</evidence>
<dbReference type="AlphaFoldDB" id="A0AA38CCD8"/>
<name>A0AA38CCD8_TAXCH</name>
<accession>A0AA38CCD8</accession>
<proteinExistence type="predicted"/>
<gene>
    <name evidence="1" type="ORF">KI387_040421</name>
</gene>
<keyword evidence="2" id="KW-1185">Reference proteome</keyword>
<feature type="non-terminal residue" evidence="1">
    <location>
        <position position="85"/>
    </location>
</feature>
<organism evidence="1 2">
    <name type="scientific">Taxus chinensis</name>
    <name type="common">Chinese yew</name>
    <name type="synonym">Taxus wallichiana var. chinensis</name>
    <dbReference type="NCBI Taxonomy" id="29808"/>
    <lineage>
        <taxon>Eukaryota</taxon>
        <taxon>Viridiplantae</taxon>
        <taxon>Streptophyta</taxon>
        <taxon>Embryophyta</taxon>
        <taxon>Tracheophyta</taxon>
        <taxon>Spermatophyta</taxon>
        <taxon>Pinopsida</taxon>
        <taxon>Pinidae</taxon>
        <taxon>Conifers II</taxon>
        <taxon>Cupressales</taxon>
        <taxon>Taxaceae</taxon>
        <taxon>Taxus</taxon>
    </lineage>
</organism>
<sequence length="85" mass="10042">MVVARCYNKDTRCVVNEKGEVVINLTARHFEIILGIPHHRHFVAISQGDCIKAWDENEDQCMQLMNEVYLKNKKEVTHWPQIIHR</sequence>
<protein>
    <submittedName>
        <fullName evidence="1">Uncharacterized protein</fullName>
    </submittedName>
</protein>
<dbReference type="Proteomes" id="UP000824469">
    <property type="component" value="Unassembled WGS sequence"/>
</dbReference>
<reference evidence="1 2" key="1">
    <citation type="journal article" date="2021" name="Nat. Plants">
        <title>The Taxus genome provides insights into paclitaxel biosynthesis.</title>
        <authorList>
            <person name="Xiong X."/>
            <person name="Gou J."/>
            <person name="Liao Q."/>
            <person name="Li Y."/>
            <person name="Zhou Q."/>
            <person name="Bi G."/>
            <person name="Li C."/>
            <person name="Du R."/>
            <person name="Wang X."/>
            <person name="Sun T."/>
            <person name="Guo L."/>
            <person name="Liang H."/>
            <person name="Lu P."/>
            <person name="Wu Y."/>
            <person name="Zhang Z."/>
            <person name="Ro D.K."/>
            <person name="Shang Y."/>
            <person name="Huang S."/>
            <person name="Yan J."/>
        </authorList>
    </citation>
    <scope>NUCLEOTIDE SEQUENCE [LARGE SCALE GENOMIC DNA]</scope>
    <source>
        <strain evidence="1">Ta-2019</strain>
    </source>
</reference>
<evidence type="ECO:0000313" key="1">
    <source>
        <dbReference type="EMBL" id="KAH9294367.1"/>
    </source>
</evidence>
<dbReference type="EMBL" id="JAHRHJ020000177">
    <property type="protein sequence ID" value="KAH9294367.1"/>
    <property type="molecule type" value="Genomic_DNA"/>
</dbReference>
<comment type="caution">
    <text evidence="1">The sequence shown here is derived from an EMBL/GenBank/DDBJ whole genome shotgun (WGS) entry which is preliminary data.</text>
</comment>